<protein>
    <submittedName>
        <fullName evidence="1">Uncharacterized protein</fullName>
    </submittedName>
</protein>
<gene>
    <name evidence="1" type="ORF">MARPO_0082s0011</name>
</gene>
<accession>A0A2R6WJW2</accession>
<reference evidence="2" key="1">
    <citation type="journal article" date="2017" name="Cell">
        <title>Insights into land plant evolution garnered from the Marchantia polymorpha genome.</title>
        <authorList>
            <person name="Bowman J.L."/>
            <person name="Kohchi T."/>
            <person name="Yamato K.T."/>
            <person name="Jenkins J."/>
            <person name="Shu S."/>
            <person name="Ishizaki K."/>
            <person name="Yamaoka S."/>
            <person name="Nishihama R."/>
            <person name="Nakamura Y."/>
            <person name="Berger F."/>
            <person name="Adam C."/>
            <person name="Aki S.S."/>
            <person name="Althoff F."/>
            <person name="Araki T."/>
            <person name="Arteaga-Vazquez M.A."/>
            <person name="Balasubrmanian S."/>
            <person name="Barry K."/>
            <person name="Bauer D."/>
            <person name="Boehm C.R."/>
            <person name="Briginshaw L."/>
            <person name="Caballero-Perez J."/>
            <person name="Catarino B."/>
            <person name="Chen F."/>
            <person name="Chiyoda S."/>
            <person name="Chovatia M."/>
            <person name="Davies K.M."/>
            <person name="Delmans M."/>
            <person name="Demura T."/>
            <person name="Dierschke T."/>
            <person name="Dolan L."/>
            <person name="Dorantes-Acosta A.E."/>
            <person name="Eklund D.M."/>
            <person name="Florent S.N."/>
            <person name="Flores-Sandoval E."/>
            <person name="Fujiyama A."/>
            <person name="Fukuzawa H."/>
            <person name="Galik B."/>
            <person name="Grimanelli D."/>
            <person name="Grimwood J."/>
            <person name="Grossniklaus U."/>
            <person name="Hamada T."/>
            <person name="Haseloff J."/>
            <person name="Hetherington A.J."/>
            <person name="Higo A."/>
            <person name="Hirakawa Y."/>
            <person name="Hundley H.N."/>
            <person name="Ikeda Y."/>
            <person name="Inoue K."/>
            <person name="Inoue S.I."/>
            <person name="Ishida S."/>
            <person name="Jia Q."/>
            <person name="Kakita M."/>
            <person name="Kanazawa T."/>
            <person name="Kawai Y."/>
            <person name="Kawashima T."/>
            <person name="Kennedy M."/>
            <person name="Kinose K."/>
            <person name="Kinoshita T."/>
            <person name="Kohara Y."/>
            <person name="Koide E."/>
            <person name="Komatsu K."/>
            <person name="Kopischke S."/>
            <person name="Kubo M."/>
            <person name="Kyozuka J."/>
            <person name="Lagercrantz U."/>
            <person name="Lin S.S."/>
            <person name="Lindquist E."/>
            <person name="Lipzen A.M."/>
            <person name="Lu C.W."/>
            <person name="De Luna E."/>
            <person name="Martienssen R.A."/>
            <person name="Minamino N."/>
            <person name="Mizutani M."/>
            <person name="Mizutani M."/>
            <person name="Mochizuki N."/>
            <person name="Monte I."/>
            <person name="Mosher R."/>
            <person name="Nagasaki H."/>
            <person name="Nakagami H."/>
            <person name="Naramoto S."/>
            <person name="Nishitani K."/>
            <person name="Ohtani M."/>
            <person name="Okamoto T."/>
            <person name="Okumura M."/>
            <person name="Phillips J."/>
            <person name="Pollak B."/>
            <person name="Reinders A."/>
            <person name="Rovekamp M."/>
            <person name="Sano R."/>
            <person name="Sawa S."/>
            <person name="Schmid M.W."/>
            <person name="Shirakawa M."/>
            <person name="Solano R."/>
            <person name="Spunde A."/>
            <person name="Suetsugu N."/>
            <person name="Sugano S."/>
            <person name="Sugiyama A."/>
            <person name="Sun R."/>
            <person name="Suzuki Y."/>
            <person name="Takenaka M."/>
            <person name="Takezawa D."/>
            <person name="Tomogane H."/>
            <person name="Tsuzuki M."/>
            <person name="Ueda T."/>
            <person name="Umeda M."/>
            <person name="Ward J.M."/>
            <person name="Watanabe Y."/>
            <person name="Yazaki K."/>
            <person name="Yokoyama R."/>
            <person name="Yoshitake Y."/>
            <person name="Yotsui I."/>
            <person name="Zachgo S."/>
            <person name="Schmutz J."/>
        </authorList>
    </citation>
    <scope>NUCLEOTIDE SEQUENCE [LARGE SCALE GENOMIC DNA]</scope>
    <source>
        <strain evidence="2">Tak-1</strain>
    </source>
</reference>
<organism evidence="1 2">
    <name type="scientific">Marchantia polymorpha</name>
    <name type="common">Common liverwort</name>
    <name type="synonym">Marchantia aquatica</name>
    <dbReference type="NCBI Taxonomy" id="3197"/>
    <lineage>
        <taxon>Eukaryota</taxon>
        <taxon>Viridiplantae</taxon>
        <taxon>Streptophyta</taxon>
        <taxon>Embryophyta</taxon>
        <taxon>Marchantiophyta</taxon>
        <taxon>Marchantiopsida</taxon>
        <taxon>Marchantiidae</taxon>
        <taxon>Marchantiales</taxon>
        <taxon>Marchantiaceae</taxon>
        <taxon>Marchantia</taxon>
    </lineage>
</organism>
<dbReference type="Gramene" id="Mp2g15150.1">
    <property type="protein sequence ID" value="Mp2g15150.1.cds"/>
    <property type="gene ID" value="Mp2g15150"/>
</dbReference>
<dbReference type="AlphaFoldDB" id="A0A2R6WJW2"/>
<evidence type="ECO:0000313" key="1">
    <source>
        <dbReference type="EMBL" id="PTQ34155.1"/>
    </source>
</evidence>
<dbReference type="EMBL" id="KZ772754">
    <property type="protein sequence ID" value="PTQ34155.1"/>
    <property type="molecule type" value="Genomic_DNA"/>
</dbReference>
<dbReference type="Proteomes" id="UP000244005">
    <property type="component" value="Unassembled WGS sequence"/>
</dbReference>
<keyword evidence="2" id="KW-1185">Reference proteome</keyword>
<sequence length="56" mass="6527">MHLNRSLFFASDQNLHSFCFVESDLYLLSLLRTGDWIVSSPEEIFSLGSVHMFLKF</sequence>
<name>A0A2R6WJW2_MARPO</name>
<evidence type="ECO:0000313" key="2">
    <source>
        <dbReference type="Proteomes" id="UP000244005"/>
    </source>
</evidence>
<proteinExistence type="predicted"/>